<dbReference type="AlphaFoldDB" id="A0A3N6Q8K3"/>
<accession>A0A3N6Q8K3</accession>
<proteinExistence type="predicted"/>
<evidence type="ECO:0000256" key="1">
    <source>
        <dbReference type="SAM" id="MobiDB-lite"/>
    </source>
</evidence>
<organism evidence="2 3">
    <name type="scientific">Brassica cretica</name>
    <name type="common">Mustard</name>
    <dbReference type="NCBI Taxonomy" id="69181"/>
    <lineage>
        <taxon>Eukaryota</taxon>
        <taxon>Viridiplantae</taxon>
        <taxon>Streptophyta</taxon>
        <taxon>Embryophyta</taxon>
        <taxon>Tracheophyta</taxon>
        <taxon>Spermatophyta</taxon>
        <taxon>Magnoliopsida</taxon>
        <taxon>eudicotyledons</taxon>
        <taxon>Gunneridae</taxon>
        <taxon>Pentapetalae</taxon>
        <taxon>rosids</taxon>
        <taxon>malvids</taxon>
        <taxon>Brassicales</taxon>
        <taxon>Brassicaceae</taxon>
        <taxon>Brassiceae</taxon>
        <taxon>Brassica</taxon>
    </lineage>
</organism>
<comment type="caution">
    <text evidence="2">The sequence shown here is derived from an EMBL/GenBank/DDBJ whole genome shotgun (WGS) entry which is preliminary data.</text>
</comment>
<evidence type="ECO:0000313" key="3">
    <source>
        <dbReference type="Proteomes" id="UP000712600"/>
    </source>
</evidence>
<gene>
    <name evidence="2" type="ORF">F2Q69_00035936</name>
</gene>
<feature type="compositionally biased region" description="Polar residues" evidence="1">
    <location>
        <begin position="31"/>
        <end position="49"/>
    </location>
</feature>
<evidence type="ECO:0000313" key="2">
    <source>
        <dbReference type="EMBL" id="KAF3601523.1"/>
    </source>
</evidence>
<protein>
    <submittedName>
        <fullName evidence="2">Uncharacterized protein</fullName>
    </submittedName>
</protein>
<dbReference type="Proteomes" id="UP000712600">
    <property type="component" value="Unassembled WGS sequence"/>
</dbReference>
<dbReference type="EMBL" id="QGKX02000004">
    <property type="protein sequence ID" value="KAF3601523.1"/>
    <property type="molecule type" value="Genomic_DNA"/>
</dbReference>
<sequence>MRRNPRPVLKPLGFQIYCRHLHIQPDLDPCRNQTPLPTISTSMSPTLHGQSRALDNDHSLER</sequence>
<name>A0A3N6Q8K3_BRACR</name>
<feature type="region of interest" description="Disordered" evidence="1">
    <location>
        <begin position="27"/>
        <end position="62"/>
    </location>
</feature>
<reference evidence="2" key="1">
    <citation type="submission" date="2019-12" db="EMBL/GenBank/DDBJ databases">
        <title>Genome sequencing and annotation of Brassica cretica.</title>
        <authorList>
            <person name="Studholme D.J."/>
            <person name="Sarris P."/>
        </authorList>
    </citation>
    <scope>NUCLEOTIDE SEQUENCE</scope>
    <source>
        <strain evidence="2">PFS-109/04</strain>
        <tissue evidence="2">Leaf</tissue>
    </source>
</reference>